<gene>
    <name evidence="3" type="ORF">Gotri_002353</name>
</gene>
<reference evidence="3 4" key="1">
    <citation type="journal article" date="2019" name="Genome Biol. Evol.">
        <title>Insights into the evolution of the New World diploid cottons (Gossypium, subgenus Houzingenia) based on genome sequencing.</title>
        <authorList>
            <person name="Grover C.E."/>
            <person name="Arick M.A. 2nd"/>
            <person name="Thrash A."/>
            <person name="Conover J.L."/>
            <person name="Sanders W.S."/>
            <person name="Peterson D.G."/>
            <person name="Frelichowski J.E."/>
            <person name="Scheffler J.A."/>
            <person name="Scheffler B.E."/>
            <person name="Wendel J.F."/>
        </authorList>
    </citation>
    <scope>NUCLEOTIDE SEQUENCE [LARGE SCALE GENOMIC DNA]</scope>
    <source>
        <strain evidence="3">8</strain>
        <tissue evidence="3">Leaf</tissue>
    </source>
</reference>
<feature type="signal peptide" evidence="2">
    <location>
        <begin position="1"/>
        <end position="22"/>
    </location>
</feature>
<protein>
    <submittedName>
        <fullName evidence="3">Uncharacterized protein</fullName>
    </submittedName>
</protein>
<evidence type="ECO:0000256" key="1">
    <source>
        <dbReference type="SAM" id="Coils"/>
    </source>
</evidence>
<dbReference type="Proteomes" id="UP000593568">
    <property type="component" value="Unassembled WGS sequence"/>
</dbReference>
<dbReference type="EMBL" id="JABEZW010000012">
    <property type="protein sequence ID" value="MBA0781426.1"/>
    <property type="molecule type" value="Genomic_DNA"/>
</dbReference>
<keyword evidence="2" id="KW-0732">Signal</keyword>
<comment type="caution">
    <text evidence="3">The sequence shown here is derived from an EMBL/GenBank/DDBJ whole genome shotgun (WGS) entry which is preliminary data.</text>
</comment>
<proteinExistence type="predicted"/>
<evidence type="ECO:0000313" key="3">
    <source>
        <dbReference type="EMBL" id="MBA0781426.1"/>
    </source>
</evidence>
<evidence type="ECO:0000256" key="2">
    <source>
        <dbReference type="SAM" id="SignalP"/>
    </source>
</evidence>
<sequence length="244" mass="27333">MRSMKRLLRVIILLMLTTLITSSVNVDDNDNHIIIEVLGPERYGRIRFQGSFVNPTQYFGSSSQQYMPSGSQAQAEVQRLRDQMAQMQSSFDQLKAEPAAREAENRNIHEGKVQSGLGVTNFIINYIQELDRFASGVIVRNAKGEVLVSKPQLHIGVGSTFAVEALVCLKAVVSGVGRGDSGGRFQLRSSVNGDGEAKGTRLKRLCWRRSREKKGPKLNNQTFLLEIWNKQTEIILMVEWVPVQ</sequence>
<organism evidence="3 4">
    <name type="scientific">Gossypium trilobum</name>
    <dbReference type="NCBI Taxonomy" id="34281"/>
    <lineage>
        <taxon>Eukaryota</taxon>
        <taxon>Viridiplantae</taxon>
        <taxon>Streptophyta</taxon>
        <taxon>Embryophyta</taxon>
        <taxon>Tracheophyta</taxon>
        <taxon>Spermatophyta</taxon>
        <taxon>Magnoliopsida</taxon>
        <taxon>eudicotyledons</taxon>
        <taxon>Gunneridae</taxon>
        <taxon>Pentapetalae</taxon>
        <taxon>rosids</taxon>
        <taxon>malvids</taxon>
        <taxon>Malvales</taxon>
        <taxon>Malvaceae</taxon>
        <taxon>Malvoideae</taxon>
        <taxon>Gossypium</taxon>
    </lineage>
</organism>
<accession>A0A7J9F821</accession>
<keyword evidence="1" id="KW-0175">Coiled coil</keyword>
<feature type="chain" id="PRO_5029517462" evidence="2">
    <location>
        <begin position="23"/>
        <end position="244"/>
    </location>
</feature>
<evidence type="ECO:0000313" key="4">
    <source>
        <dbReference type="Proteomes" id="UP000593568"/>
    </source>
</evidence>
<feature type="coiled-coil region" evidence="1">
    <location>
        <begin position="70"/>
        <end position="97"/>
    </location>
</feature>
<dbReference type="AlphaFoldDB" id="A0A7J9F821"/>
<keyword evidence="4" id="KW-1185">Reference proteome</keyword>
<name>A0A7J9F821_9ROSI</name>